<dbReference type="EMBL" id="JBDJAW010000005">
    <property type="protein sequence ID" value="MEN3535293.1"/>
    <property type="molecule type" value="Genomic_DNA"/>
</dbReference>
<gene>
    <name evidence="12" type="ORF">AAH991_09310</name>
</gene>
<organism evidence="12 13">
    <name type="scientific">Microbispora maris</name>
    <dbReference type="NCBI Taxonomy" id="3144104"/>
    <lineage>
        <taxon>Bacteria</taxon>
        <taxon>Bacillati</taxon>
        <taxon>Actinomycetota</taxon>
        <taxon>Actinomycetes</taxon>
        <taxon>Streptosporangiales</taxon>
        <taxon>Streptosporangiaceae</taxon>
        <taxon>Microbispora</taxon>
    </lineage>
</organism>
<dbReference type="GO" id="GO:0016301">
    <property type="term" value="F:kinase activity"/>
    <property type="evidence" value="ECO:0007669"/>
    <property type="project" value="UniProtKB-KW"/>
</dbReference>
<evidence type="ECO:0000256" key="7">
    <source>
        <dbReference type="ARBA" id="ARBA00022840"/>
    </source>
</evidence>
<evidence type="ECO:0000256" key="9">
    <source>
        <dbReference type="SAM" id="MobiDB-lite"/>
    </source>
</evidence>
<evidence type="ECO:0000256" key="10">
    <source>
        <dbReference type="SAM" id="Phobius"/>
    </source>
</evidence>
<feature type="transmembrane region" description="Helical" evidence="10">
    <location>
        <begin position="130"/>
        <end position="150"/>
    </location>
</feature>
<dbReference type="EC" id="2.7.13.3" evidence="2"/>
<proteinExistence type="predicted"/>
<feature type="compositionally biased region" description="Basic residues" evidence="9">
    <location>
        <begin position="441"/>
        <end position="452"/>
    </location>
</feature>
<keyword evidence="10" id="KW-0812">Transmembrane</keyword>
<keyword evidence="3" id="KW-0597">Phosphoprotein</keyword>
<dbReference type="RefSeq" id="WP_346225353.1">
    <property type="nucleotide sequence ID" value="NZ_JBDJAW010000005.1"/>
</dbReference>
<evidence type="ECO:0000256" key="5">
    <source>
        <dbReference type="ARBA" id="ARBA00022741"/>
    </source>
</evidence>
<evidence type="ECO:0000256" key="2">
    <source>
        <dbReference type="ARBA" id="ARBA00012438"/>
    </source>
</evidence>
<feature type="region of interest" description="Disordered" evidence="9">
    <location>
        <begin position="415"/>
        <end position="503"/>
    </location>
</feature>
<keyword evidence="5" id="KW-0547">Nucleotide-binding</keyword>
<keyword evidence="7" id="KW-0067">ATP-binding</keyword>
<dbReference type="InterPro" id="IPR050482">
    <property type="entry name" value="Sensor_HK_TwoCompSys"/>
</dbReference>
<reference evidence="12 13" key="1">
    <citation type="submission" date="2024-05" db="EMBL/GenBank/DDBJ databases">
        <title>Microbispora sp.ZYX-F-249.</title>
        <authorList>
            <person name="Xie H."/>
        </authorList>
    </citation>
    <scope>NUCLEOTIDE SEQUENCE [LARGE SCALE GENOMIC DNA]</scope>
    <source>
        <strain evidence="12 13">ZYX-F-249</strain>
    </source>
</reference>
<dbReference type="Gene3D" id="1.20.5.1930">
    <property type="match status" value="1"/>
</dbReference>
<dbReference type="PANTHER" id="PTHR24421:SF10">
    <property type="entry name" value="NITRATE_NITRITE SENSOR PROTEIN NARQ"/>
    <property type="match status" value="1"/>
</dbReference>
<feature type="transmembrane region" description="Helical" evidence="10">
    <location>
        <begin position="80"/>
        <end position="96"/>
    </location>
</feature>
<evidence type="ECO:0000256" key="3">
    <source>
        <dbReference type="ARBA" id="ARBA00022553"/>
    </source>
</evidence>
<dbReference type="CDD" id="cd16917">
    <property type="entry name" value="HATPase_UhpB-NarQ-NarX-like"/>
    <property type="match status" value="1"/>
</dbReference>
<name>A0ABV0AL63_9ACTN</name>
<protein>
    <recommendedName>
        <fullName evidence="2">histidine kinase</fullName>
        <ecNumber evidence="2">2.7.13.3</ecNumber>
    </recommendedName>
</protein>
<dbReference type="PANTHER" id="PTHR24421">
    <property type="entry name" value="NITRATE/NITRITE SENSOR PROTEIN NARX-RELATED"/>
    <property type="match status" value="1"/>
</dbReference>
<evidence type="ECO:0000256" key="8">
    <source>
        <dbReference type="ARBA" id="ARBA00023012"/>
    </source>
</evidence>
<keyword evidence="10" id="KW-0472">Membrane</keyword>
<comment type="catalytic activity">
    <reaction evidence="1">
        <text>ATP + protein L-histidine = ADP + protein N-phospho-L-histidine.</text>
        <dbReference type="EC" id="2.7.13.3"/>
    </reaction>
</comment>
<dbReference type="Pfam" id="PF07730">
    <property type="entry name" value="HisKA_3"/>
    <property type="match status" value="1"/>
</dbReference>
<evidence type="ECO:0000313" key="12">
    <source>
        <dbReference type="EMBL" id="MEN3535293.1"/>
    </source>
</evidence>
<dbReference type="SUPFAM" id="SSF55874">
    <property type="entry name" value="ATPase domain of HSP90 chaperone/DNA topoisomerase II/histidine kinase"/>
    <property type="match status" value="1"/>
</dbReference>
<evidence type="ECO:0000256" key="6">
    <source>
        <dbReference type="ARBA" id="ARBA00022777"/>
    </source>
</evidence>
<evidence type="ECO:0000256" key="1">
    <source>
        <dbReference type="ARBA" id="ARBA00000085"/>
    </source>
</evidence>
<keyword evidence="13" id="KW-1185">Reference proteome</keyword>
<feature type="domain" description="Signal transduction histidine kinase subgroup 3 dimerisation and phosphoacceptor" evidence="11">
    <location>
        <begin position="186"/>
        <end position="250"/>
    </location>
</feature>
<feature type="transmembrane region" description="Helical" evidence="10">
    <location>
        <begin position="103"/>
        <end position="124"/>
    </location>
</feature>
<keyword evidence="4" id="KW-0808">Transferase</keyword>
<keyword evidence="8" id="KW-0902">Two-component regulatory system</keyword>
<dbReference type="Proteomes" id="UP001447516">
    <property type="component" value="Unassembled WGS sequence"/>
</dbReference>
<dbReference type="Gene3D" id="3.30.565.10">
    <property type="entry name" value="Histidine kinase-like ATPase, C-terminal domain"/>
    <property type="match status" value="1"/>
</dbReference>
<evidence type="ECO:0000259" key="11">
    <source>
        <dbReference type="Pfam" id="PF07730"/>
    </source>
</evidence>
<evidence type="ECO:0000313" key="13">
    <source>
        <dbReference type="Proteomes" id="UP001447516"/>
    </source>
</evidence>
<sequence length="629" mass="65879">MGRKAAYLKDVLLWAVLGVPVVWAGLTHTLADAYTWPEVIAGLAVIGSAVALARPRPLGAMLVTAALWAGSVAVRGDPTVFFPALVVMSYLAGVRMPRARPALLGLSAAAVIAAAVVPLLRWLLAAQWDLGAWFFAVMGIGLFGLVPWLAGHARHQSLALTRAGWARAGHLERERRMLAEQARLRERAAIARDMHDLLGHDLSLVALRIGALEVAAGLPETHRRAAGEAREAVTAAAERLRDIVAVLRDGDGPGPAHADLPRENTAYENTAHADTTHGDAGRAGPGGESVGDLVRRASAAGMPVTLDGAQEEARIPAPVLVTVRRVVREGLTNAAKHAPGAPVTVRLAHAPGETVVTVVTAANEATEQPGPGVSGGYGLRALAERVRLQGGSLRSGRADGGFALTVRLPHDVSCRDAPSRTGLPSAGHAPGPSSWSASPGRRSRFRGRRSRRPRPEPTPWWSRAPAAAVDVPGASDTGGTGLAVAAGRPGGADPGVPDDLPTEARPVELDLALARRRVRRTRLAAALVALAAAAGVAAFVLGFTVYDAATSVLPPAEFAKLRTGQAESEVAAVLPVRTRIDDPSWPEPPIPPGARCRYYGTNPDPFRELELYRLCFAAGRLVSKAHLPA</sequence>
<accession>A0ABV0AL63</accession>
<dbReference type="InterPro" id="IPR011712">
    <property type="entry name" value="Sig_transdc_His_kin_sub3_dim/P"/>
</dbReference>
<evidence type="ECO:0000256" key="4">
    <source>
        <dbReference type="ARBA" id="ARBA00022679"/>
    </source>
</evidence>
<feature type="compositionally biased region" description="Low complexity" evidence="9">
    <location>
        <begin position="425"/>
        <end position="440"/>
    </location>
</feature>
<keyword evidence="10" id="KW-1133">Transmembrane helix</keyword>
<feature type="transmembrane region" description="Helical" evidence="10">
    <location>
        <begin position="523"/>
        <end position="546"/>
    </location>
</feature>
<comment type="caution">
    <text evidence="12">The sequence shown here is derived from an EMBL/GenBank/DDBJ whole genome shotgun (WGS) entry which is preliminary data.</text>
</comment>
<keyword evidence="6 12" id="KW-0418">Kinase</keyword>
<dbReference type="InterPro" id="IPR036890">
    <property type="entry name" value="HATPase_C_sf"/>
</dbReference>